<dbReference type="InterPro" id="IPR052416">
    <property type="entry name" value="GTF3C_component"/>
</dbReference>
<dbReference type="GO" id="GO:0006383">
    <property type="term" value="P:transcription by RNA polymerase III"/>
    <property type="evidence" value="ECO:0007669"/>
    <property type="project" value="TreeGrafter"/>
</dbReference>
<keyword evidence="5" id="KW-0539">Nucleus</keyword>
<feature type="region of interest" description="Disordered" evidence="7">
    <location>
        <begin position="129"/>
        <end position="204"/>
    </location>
</feature>
<dbReference type="Gene3D" id="2.130.10.10">
    <property type="entry name" value="YVTN repeat-like/Quinoprotein amine dehydrogenase"/>
    <property type="match status" value="1"/>
</dbReference>
<dbReference type="Pfam" id="PF00400">
    <property type="entry name" value="WD40"/>
    <property type="match status" value="2"/>
</dbReference>
<sequence length="1319" mass="149796">MEKKKTKLSKSFKTSTPQNKKVPALSCSPSSNVDKTSFIKSLHLITSDGSTDDDKINSSNISCDSDNDLTSPNSESNIAIEEYYWKNPWNNTPVHAHGLTDGNSSKSKISSKTLNIKLKEKKLTKMSSEIVYSHDKRSANSVSKKRKMNKSESEKNTVLENKKHSKQKLDEHNLHSKLQRRSDIVSQDKKSLPKREKKIPQKLKDFFDEPKSEFTSDSASDVDIVTVSKEGVKFSSEKKKGKKNCLRKEGNTPSPSEKNSLRNKGITPSSSEKKRKTLYSFKEKFSEEVDPNNMSSSVSNTLDEIGDALLNIAESIEKKITPGKRAKSIKNLNSKNTSIAKSFLESEEQNSEYVTCNKQMSDNLNDKLNEHSPESKKDVCLIGKGSNSGSKSKKKRLSEILPVPRRGKAKRKILDESEKEITDFENESDTTSEVSFKMARVEADEREVITPTLENFPKETNISHAYKDRDSELLKIGKKTGNKNSTDLIEMRSQMMSNMESSSKPNIETEGNSTSVQGRSLRNRRSNVVLNDFVQPKRRIYNKKTAKKSVISEDKIKDTEIHTCLRCQLICSSIGHLKHHLMSFHNALWDKSCPKGLTDEKSLSIIIKKIGKLCCPKCGKELKHMHYYRKHVQWCGREHEKYFCDLCEKFIMIMWQHEHELMHVRKDKMEEIDKENASILAEKEVVTDSNDRKRLAAKKAEKLLIAINKSYEGAVDLTSDDKDPDAEVLSESSDEDVIISGSYIDEEELEEIKVANDSKHMYTGSHFANTFNKNLEHCKEMDDCNNVQFPQFCPRVPEWNPLAEDDIKPYLPSANVSPEFLIKSSKKTNVRQDLQQIKVFEALNLKDYGLIFTGGPVWGLAWCPYPHNVRQQYQYLAVSCHPDMDTVHQVTDTNEGPGLIQIWNTGKLNQAVECMPTPKLEFCIAHDYGVVRKMSWCPHRCWQKKDTILEENRLQQIGLLAIACGDGSIRIFSVSNPEQLNNSSSPTVYRPTPEVTLVGHKIRRSKTPSCISLSWSVKESHMLGGYGDGSVRIWNLDTDSALLRVPTPDQGLLLLPFRTFLPHSKTVTDLSWSPHSTNYFLTASIDRTVKLWCLDNLVTPQITAKSSALTAAIWPSVVQSVVYAEDDVYAQQTCQMRIHSYGDLRDKNRAINAPLQRFLSGIWDISISNWHLMVFGCDFNGNVMFTYYPAVFGEKKPHKSKMVLYKTNLKKKHCVINEEEEDSDNHSTKTYEDTVDKYYLEYSENISLDKKMMVDNTGCLNLTQFPLAAVHRVEVNPNMESCMFIASGGHSGIIQIHNVNKSLAFHAARDLRQELRVKS</sequence>
<protein>
    <submittedName>
        <fullName evidence="8">General transcription factor 3C polypeptide 2</fullName>
    </submittedName>
</protein>
<feature type="compositionally biased region" description="Basic and acidic residues" evidence="7">
    <location>
        <begin position="364"/>
        <end position="379"/>
    </location>
</feature>
<dbReference type="PROSITE" id="PS50294">
    <property type="entry name" value="WD_REPEATS_REGION"/>
    <property type="match status" value="1"/>
</dbReference>
<dbReference type="InterPro" id="IPR019775">
    <property type="entry name" value="WD40_repeat_CS"/>
</dbReference>
<dbReference type="InterPro" id="IPR036322">
    <property type="entry name" value="WD40_repeat_dom_sf"/>
</dbReference>
<feature type="region of interest" description="Disordered" evidence="7">
    <location>
        <begin position="364"/>
        <end position="399"/>
    </location>
</feature>
<dbReference type="EMBL" id="UYJE01000007">
    <property type="protein sequence ID" value="VDH89079.1"/>
    <property type="molecule type" value="Genomic_DNA"/>
</dbReference>
<reference evidence="8" key="1">
    <citation type="submission" date="2018-11" db="EMBL/GenBank/DDBJ databases">
        <authorList>
            <person name="Alioto T."/>
            <person name="Alioto T."/>
        </authorList>
    </citation>
    <scope>NUCLEOTIDE SEQUENCE</scope>
</reference>
<accession>A0A8B6BFY6</accession>
<feature type="repeat" description="WD" evidence="6">
    <location>
        <begin position="1012"/>
        <end position="1044"/>
    </location>
</feature>
<dbReference type="InterPro" id="IPR001680">
    <property type="entry name" value="WD40_rpt"/>
</dbReference>
<feature type="region of interest" description="Disordered" evidence="7">
    <location>
        <begin position="236"/>
        <end position="277"/>
    </location>
</feature>
<evidence type="ECO:0000313" key="8">
    <source>
        <dbReference type="EMBL" id="VDH89079.1"/>
    </source>
</evidence>
<feature type="repeat" description="WD" evidence="6">
    <location>
        <begin position="1060"/>
        <end position="1092"/>
    </location>
</feature>
<dbReference type="GO" id="GO:0005634">
    <property type="term" value="C:nucleus"/>
    <property type="evidence" value="ECO:0007669"/>
    <property type="project" value="UniProtKB-SubCell"/>
</dbReference>
<dbReference type="GO" id="GO:0000127">
    <property type="term" value="C:transcription factor TFIIIC complex"/>
    <property type="evidence" value="ECO:0007669"/>
    <property type="project" value="TreeGrafter"/>
</dbReference>
<keyword evidence="4" id="KW-0804">Transcription</keyword>
<evidence type="ECO:0000256" key="7">
    <source>
        <dbReference type="SAM" id="MobiDB-lite"/>
    </source>
</evidence>
<evidence type="ECO:0000256" key="4">
    <source>
        <dbReference type="ARBA" id="ARBA00023163"/>
    </source>
</evidence>
<dbReference type="PROSITE" id="PS50082">
    <property type="entry name" value="WD_REPEATS_2"/>
    <property type="match status" value="2"/>
</dbReference>
<name>A0A8B6BFY6_MYTGA</name>
<dbReference type="SMART" id="SM00320">
    <property type="entry name" value="WD40"/>
    <property type="match status" value="4"/>
</dbReference>
<evidence type="ECO:0000256" key="2">
    <source>
        <dbReference type="ARBA" id="ARBA00022574"/>
    </source>
</evidence>
<proteinExistence type="predicted"/>
<keyword evidence="2 6" id="KW-0853">WD repeat</keyword>
<keyword evidence="9" id="KW-1185">Reference proteome</keyword>
<gene>
    <name evidence="8" type="ORF">MGAL_10B045874</name>
</gene>
<dbReference type="PANTHER" id="PTHR15052">
    <property type="entry name" value="RNA POLYMERASE III TRANSCRIPTION INITIATION FACTOR COMPLEX SUBUNIT"/>
    <property type="match status" value="1"/>
</dbReference>
<feature type="compositionally biased region" description="Basic residues" evidence="7">
    <location>
        <begin position="1"/>
        <end position="10"/>
    </location>
</feature>
<dbReference type="PROSITE" id="PS00678">
    <property type="entry name" value="WD_REPEATS_1"/>
    <property type="match status" value="1"/>
</dbReference>
<evidence type="ECO:0000256" key="6">
    <source>
        <dbReference type="PROSITE-ProRule" id="PRU00221"/>
    </source>
</evidence>
<keyword evidence="3" id="KW-0677">Repeat</keyword>
<feature type="region of interest" description="Disordered" evidence="7">
    <location>
        <begin position="1"/>
        <end position="32"/>
    </location>
</feature>
<evidence type="ECO:0000256" key="1">
    <source>
        <dbReference type="ARBA" id="ARBA00004123"/>
    </source>
</evidence>
<comment type="subcellular location">
    <subcellularLocation>
        <location evidence="1">Nucleus</location>
    </subcellularLocation>
</comment>
<dbReference type="OrthoDB" id="4703at2759"/>
<feature type="compositionally biased region" description="Basic and acidic residues" evidence="7">
    <location>
        <begin position="149"/>
        <end position="204"/>
    </location>
</feature>
<dbReference type="SUPFAM" id="SSF50978">
    <property type="entry name" value="WD40 repeat-like"/>
    <property type="match status" value="1"/>
</dbReference>
<dbReference type="Proteomes" id="UP000596742">
    <property type="component" value="Unassembled WGS sequence"/>
</dbReference>
<comment type="caution">
    <text evidence="8">The sequence shown here is derived from an EMBL/GenBank/DDBJ whole genome shotgun (WGS) entry which is preliminary data.</text>
</comment>
<dbReference type="PANTHER" id="PTHR15052:SF2">
    <property type="entry name" value="GENERAL TRANSCRIPTION FACTOR 3C POLYPEPTIDE 2"/>
    <property type="match status" value="1"/>
</dbReference>
<evidence type="ECO:0000256" key="3">
    <source>
        <dbReference type="ARBA" id="ARBA00022737"/>
    </source>
</evidence>
<dbReference type="InterPro" id="IPR015943">
    <property type="entry name" value="WD40/YVTN_repeat-like_dom_sf"/>
</dbReference>
<evidence type="ECO:0000313" key="9">
    <source>
        <dbReference type="Proteomes" id="UP000596742"/>
    </source>
</evidence>
<evidence type="ECO:0000256" key="5">
    <source>
        <dbReference type="ARBA" id="ARBA00023242"/>
    </source>
</evidence>
<organism evidence="8 9">
    <name type="scientific">Mytilus galloprovincialis</name>
    <name type="common">Mediterranean mussel</name>
    <dbReference type="NCBI Taxonomy" id="29158"/>
    <lineage>
        <taxon>Eukaryota</taxon>
        <taxon>Metazoa</taxon>
        <taxon>Spiralia</taxon>
        <taxon>Lophotrochozoa</taxon>
        <taxon>Mollusca</taxon>
        <taxon>Bivalvia</taxon>
        <taxon>Autobranchia</taxon>
        <taxon>Pteriomorphia</taxon>
        <taxon>Mytilida</taxon>
        <taxon>Mytiloidea</taxon>
        <taxon>Mytilidae</taxon>
        <taxon>Mytilinae</taxon>
        <taxon>Mytilus</taxon>
    </lineage>
</organism>